<feature type="transmembrane region" description="Helical" evidence="2">
    <location>
        <begin position="12"/>
        <end position="33"/>
    </location>
</feature>
<gene>
    <name evidence="4" type="ORF">NCTC12413_02665</name>
    <name evidence="3" type="ORF">SAR03_04140</name>
</gene>
<dbReference type="Proteomes" id="UP000254956">
    <property type="component" value="Unassembled WGS sequence"/>
</dbReference>
<evidence type="ECO:0000256" key="2">
    <source>
        <dbReference type="SAM" id="Phobius"/>
    </source>
</evidence>
<evidence type="ECO:0000256" key="1">
    <source>
        <dbReference type="SAM" id="MobiDB-lite"/>
    </source>
</evidence>
<keyword evidence="2" id="KW-0472">Membrane</keyword>
<keyword evidence="6" id="KW-1185">Reference proteome</keyword>
<evidence type="ECO:0000313" key="3">
    <source>
        <dbReference type="EMBL" id="GEP99376.1"/>
    </source>
</evidence>
<dbReference type="RefSeq" id="WP_103388652.1">
    <property type="nucleotide sequence ID" value="NZ_AP019698.1"/>
</dbReference>
<feature type="compositionally biased region" description="Basic and acidic residues" evidence="1">
    <location>
        <begin position="372"/>
        <end position="381"/>
    </location>
</feature>
<dbReference type="Proteomes" id="UP000321598">
    <property type="component" value="Unassembled WGS sequence"/>
</dbReference>
<accession>A0A2T7BUK0</accession>
<dbReference type="AlphaFoldDB" id="A0A2T7BUK0"/>
<evidence type="ECO:0000313" key="5">
    <source>
        <dbReference type="Proteomes" id="UP000254956"/>
    </source>
</evidence>
<feature type="region of interest" description="Disordered" evidence="1">
    <location>
        <begin position="372"/>
        <end position="408"/>
    </location>
</feature>
<proteinExistence type="predicted"/>
<keyword evidence="2" id="KW-1133">Transmembrane helix</keyword>
<evidence type="ECO:0000313" key="6">
    <source>
        <dbReference type="Proteomes" id="UP000321598"/>
    </source>
</evidence>
<name>A0A2T7BUK0_9STAP</name>
<feature type="compositionally biased region" description="Basic and acidic residues" evidence="1">
    <location>
        <begin position="388"/>
        <end position="408"/>
    </location>
</feature>
<organism evidence="4 5">
    <name type="scientific">Staphylococcus arlettae</name>
    <dbReference type="NCBI Taxonomy" id="29378"/>
    <lineage>
        <taxon>Bacteria</taxon>
        <taxon>Bacillati</taxon>
        <taxon>Bacillota</taxon>
        <taxon>Bacilli</taxon>
        <taxon>Bacillales</taxon>
        <taxon>Staphylococcaceae</taxon>
        <taxon>Staphylococcus</taxon>
    </lineage>
</organism>
<reference evidence="4 5" key="1">
    <citation type="submission" date="2018-06" db="EMBL/GenBank/DDBJ databases">
        <authorList>
            <consortium name="Pathogen Informatics"/>
            <person name="Doyle S."/>
        </authorList>
    </citation>
    <scope>NUCLEOTIDE SEQUENCE [LARGE SCALE GENOMIC DNA]</scope>
    <source>
        <strain evidence="4 5">NCTC12413</strain>
    </source>
</reference>
<evidence type="ECO:0000313" key="4">
    <source>
        <dbReference type="EMBL" id="SUJ30230.1"/>
    </source>
</evidence>
<protein>
    <submittedName>
        <fullName evidence="4">Uncharacterized protein</fullName>
    </submittedName>
</protein>
<dbReference type="EMBL" id="BKAV01000002">
    <property type="protein sequence ID" value="GEP99376.1"/>
    <property type="molecule type" value="Genomic_DNA"/>
</dbReference>
<reference evidence="3 6" key="2">
    <citation type="submission" date="2019-07" db="EMBL/GenBank/DDBJ databases">
        <title>Whole genome shotgun sequence of Staphylococcus arlettae NBRC 109765.</title>
        <authorList>
            <person name="Hosoyama A."/>
            <person name="Uohara A."/>
            <person name="Ohji S."/>
            <person name="Ichikawa N."/>
        </authorList>
    </citation>
    <scope>NUCLEOTIDE SEQUENCE [LARGE SCALE GENOMIC DNA]</scope>
    <source>
        <strain evidence="3 6">NBRC 109765</strain>
    </source>
</reference>
<dbReference type="OrthoDB" id="2413123at2"/>
<sequence length="408" mass="46163">MERFKSFMNKYKWFVIGGVVALIIIIVVATLLVKNHKIDVEDDVKVSFNGYNKTGTAEITDDSYEKIMNKLQVKALKQAGFKNKEVLNMIENNETDDLDEDDFNYEEQQQARTAGKILEHVNLDIHNGEELKNKDKVTVKLTIDKGISKDYKLKVKEFTKSFKAHGLKEPENIEAKDLFTALKPKFTGVNGAGSLNLISKDLPKSLQELSISNYDFTVANNGNLSNGDEVKLKIPQSLIDDINESGSSTFSGKSTQNIKVKGLKNISNLDNINELIDKNNTLIDKEYESDEYTKYNTENLGNYYKIQADTADEYSFGEEEDESSEKVSPVSEVEPTYVSLITAVKVTKTGKYSDPDVSYTYQGYNNYQLEDNRLVKDDMTDKMSMTSSKDKQDELNNDLKSDGFKEIK</sequence>
<dbReference type="EMBL" id="UGZE01000001">
    <property type="protein sequence ID" value="SUJ30230.1"/>
    <property type="molecule type" value="Genomic_DNA"/>
</dbReference>
<keyword evidence="2" id="KW-0812">Transmembrane</keyword>